<comment type="caution">
    <text evidence="2">The sequence shown here is derived from an EMBL/GenBank/DDBJ whole genome shotgun (WGS) entry which is preliminary data.</text>
</comment>
<feature type="region of interest" description="Disordered" evidence="1">
    <location>
        <begin position="24"/>
        <end position="46"/>
    </location>
</feature>
<name>A0AB34JQJ4_PRYPA</name>
<proteinExistence type="predicted"/>
<accession>A0AB34JQJ4</accession>
<protein>
    <submittedName>
        <fullName evidence="2">Uncharacterized protein</fullName>
    </submittedName>
</protein>
<evidence type="ECO:0000256" key="1">
    <source>
        <dbReference type="SAM" id="MobiDB-lite"/>
    </source>
</evidence>
<dbReference type="Proteomes" id="UP001515480">
    <property type="component" value="Unassembled WGS sequence"/>
</dbReference>
<dbReference type="AlphaFoldDB" id="A0AB34JQJ4"/>
<gene>
    <name evidence="2" type="ORF">AB1Y20_018828</name>
</gene>
<organism evidence="2 3">
    <name type="scientific">Prymnesium parvum</name>
    <name type="common">Toxic golden alga</name>
    <dbReference type="NCBI Taxonomy" id="97485"/>
    <lineage>
        <taxon>Eukaryota</taxon>
        <taxon>Haptista</taxon>
        <taxon>Haptophyta</taxon>
        <taxon>Prymnesiophyceae</taxon>
        <taxon>Prymnesiales</taxon>
        <taxon>Prymnesiaceae</taxon>
        <taxon>Prymnesium</taxon>
    </lineage>
</organism>
<evidence type="ECO:0000313" key="3">
    <source>
        <dbReference type="Proteomes" id="UP001515480"/>
    </source>
</evidence>
<keyword evidence="3" id="KW-1185">Reference proteome</keyword>
<dbReference type="EMBL" id="JBGBPQ010000005">
    <property type="protein sequence ID" value="KAL1523909.1"/>
    <property type="molecule type" value="Genomic_DNA"/>
</dbReference>
<evidence type="ECO:0000313" key="2">
    <source>
        <dbReference type="EMBL" id="KAL1523909.1"/>
    </source>
</evidence>
<sequence>MQLTIPQLPAGVFDDRSHMSMTLRARDAASGGTSGRSALSCRSSPTWRLTAPPPEAAAEKVAAAEVFFSLENTPTNKCEVTSMAIALCLRHMHASGILPLHDERGVPIVAYGLQSADRVLPFVRHISLPNAYVQLDPIGEDR</sequence>
<reference evidence="2 3" key="1">
    <citation type="journal article" date="2024" name="Science">
        <title>Giant polyketide synthase enzymes in the biosynthesis of giant marine polyether toxins.</title>
        <authorList>
            <person name="Fallon T.R."/>
            <person name="Shende V.V."/>
            <person name="Wierzbicki I.H."/>
            <person name="Pendleton A.L."/>
            <person name="Watervoot N.F."/>
            <person name="Auber R.P."/>
            <person name="Gonzalez D.J."/>
            <person name="Wisecaver J.H."/>
            <person name="Moore B.S."/>
        </authorList>
    </citation>
    <scope>NUCLEOTIDE SEQUENCE [LARGE SCALE GENOMIC DNA]</scope>
    <source>
        <strain evidence="2 3">12B1</strain>
    </source>
</reference>
<feature type="compositionally biased region" description="Polar residues" evidence="1">
    <location>
        <begin position="35"/>
        <end position="46"/>
    </location>
</feature>